<dbReference type="PANTHER" id="PTHR43879:SF1">
    <property type="entry name" value="GLUCOSE IMPORT SYSTEM PERMEASE PROTEIN GLCU"/>
    <property type="match status" value="1"/>
</dbReference>
<feature type="transmembrane region" description="Helical" evidence="5">
    <location>
        <begin position="170"/>
        <end position="194"/>
    </location>
</feature>
<comment type="similarity">
    <text evidence="5">Belongs to the binding-protein-dependent transport system permease family.</text>
</comment>
<evidence type="ECO:0000259" key="6">
    <source>
        <dbReference type="PROSITE" id="PS50928"/>
    </source>
</evidence>
<comment type="subcellular location">
    <subcellularLocation>
        <location evidence="5">Cell membrane</location>
        <topology evidence="5">Multi-pass membrane protein</topology>
    </subcellularLocation>
    <subcellularLocation>
        <location evidence="1">Membrane</location>
        <topology evidence="1">Multi-pass membrane protein</topology>
    </subcellularLocation>
</comment>
<dbReference type="InterPro" id="IPR035906">
    <property type="entry name" value="MetI-like_sf"/>
</dbReference>
<evidence type="ECO:0000313" key="8">
    <source>
        <dbReference type="Proteomes" id="UP000279841"/>
    </source>
</evidence>
<dbReference type="PROSITE" id="PS50928">
    <property type="entry name" value="ABC_TM1"/>
    <property type="match status" value="1"/>
</dbReference>
<sequence length="268" mass="29853">MGRVLLYAFLLLMAGFFLLPVYLVILTALKEPAKITLETVWQWPHPPYWESFRTAWEAFRPKLQNSVVLAVSATLLSALVGSLNGYVLAKWPFRGSGLLFALILFGMFIPYQSILIPLFQFMKSIGLYGNLFGLVLVHVIYGIPIVTLIFRNYYSEIPDELVEAARIDGAGFFGIFRHVILPLSVPAFVVVAIWQFTQIWNEFLFAVTLTRPESQPITVALAQLAGGEAVKWNLPMAGAILAALPTLLVYILLGRYFLRGLLAGSVKG</sequence>
<organism evidence="7 8">
    <name type="scientific">Thermus thermophilus</name>
    <dbReference type="NCBI Taxonomy" id="274"/>
    <lineage>
        <taxon>Bacteria</taxon>
        <taxon>Thermotogati</taxon>
        <taxon>Deinococcota</taxon>
        <taxon>Deinococci</taxon>
        <taxon>Thermales</taxon>
        <taxon>Thermaceae</taxon>
        <taxon>Thermus</taxon>
    </lineage>
</organism>
<reference evidence="7 8" key="1">
    <citation type="submission" date="2018-10" db="EMBL/GenBank/DDBJ databases">
        <authorList>
            <person name="Peiro R."/>
            <person name="Begona"/>
            <person name="Cbmso G."/>
            <person name="Lopez M."/>
            <person name="Gonzalez S."/>
            <person name="Sacristan E."/>
            <person name="Castillo E."/>
        </authorList>
    </citation>
    <scope>NUCLEOTIDE SEQUENCE [LARGE SCALE GENOMIC DNA]</scope>
    <source>
        <strain evidence="7">TTHNAR1</strain>
    </source>
</reference>
<feature type="transmembrane region" description="Helical" evidence="5">
    <location>
        <begin position="99"/>
        <end position="119"/>
    </location>
</feature>
<evidence type="ECO:0000256" key="4">
    <source>
        <dbReference type="ARBA" id="ARBA00023136"/>
    </source>
</evidence>
<dbReference type="RefSeq" id="WP_124104744.1">
    <property type="nucleotide sequence ID" value="NZ_LR027517.1"/>
</dbReference>
<evidence type="ECO:0000256" key="3">
    <source>
        <dbReference type="ARBA" id="ARBA00022989"/>
    </source>
</evidence>
<keyword evidence="3 5" id="KW-1133">Transmembrane helix</keyword>
<dbReference type="AlphaFoldDB" id="A0A3P4ARE3"/>
<feature type="transmembrane region" description="Helical" evidence="5">
    <location>
        <begin position="131"/>
        <end position="150"/>
    </location>
</feature>
<keyword evidence="4 5" id="KW-0472">Membrane</keyword>
<dbReference type="Gene3D" id="1.10.3720.10">
    <property type="entry name" value="MetI-like"/>
    <property type="match status" value="1"/>
</dbReference>
<keyword evidence="2 5" id="KW-0812">Transmembrane</keyword>
<gene>
    <name evidence="7" type="primary">araQ_1</name>
    <name evidence="7" type="ORF">TTHN1_01088</name>
</gene>
<dbReference type="GO" id="GO:0055085">
    <property type="term" value="P:transmembrane transport"/>
    <property type="evidence" value="ECO:0007669"/>
    <property type="project" value="InterPro"/>
</dbReference>
<dbReference type="Proteomes" id="UP000279841">
    <property type="component" value="Chromosome"/>
</dbReference>
<evidence type="ECO:0000256" key="1">
    <source>
        <dbReference type="ARBA" id="ARBA00004141"/>
    </source>
</evidence>
<keyword evidence="5" id="KW-0813">Transport</keyword>
<dbReference type="CDD" id="cd06261">
    <property type="entry name" value="TM_PBP2"/>
    <property type="match status" value="1"/>
</dbReference>
<dbReference type="SUPFAM" id="SSF161098">
    <property type="entry name" value="MetI-like"/>
    <property type="match status" value="1"/>
</dbReference>
<feature type="domain" description="ABC transmembrane type-1" evidence="6">
    <location>
        <begin position="63"/>
        <end position="253"/>
    </location>
</feature>
<name>A0A3P4ARE3_THETH</name>
<feature type="transmembrane region" description="Helical" evidence="5">
    <location>
        <begin position="239"/>
        <end position="258"/>
    </location>
</feature>
<dbReference type="Pfam" id="PF00528">
    <property type="entry name" value="BPD_transp_1"/>
    <property type="match status" value="1"/>
</dbReference>
<evidence type="ECO:0000256" key="5">
    <source>
        <dbReference type="RuleBase" id="RU363032"/>
    </source>
</evidence>
<protein>
    <submittedName>
        <fullName evidence="7">L-arabinose transport system permease protein AraQ</fullName>
    </submittedName>
</protein>
<evidence type="ECO:0000313" key="7">
    <source>
        <dbReference type="EMBL" id="VCU53320.1"/>
    </source>
</evidence>
<dbReference type="InterPro" id="IPR000515">
    <property type="entry name" value="MetI-like"/>
</dbReference>
<dbReference type="PANTHER" id="PTHR43879">
    <property type="entry name" value="ABC TRANSPORTER PERMEASE PROTEIN"/>
    <property type="match status" value="1"/>
</dbReference>
<feature type="transmembrane region" description="Helical" evidence="5">
    <location>
        <begin position="67"/>
        <end position="87"/>
    </location>
</feature>
<accession>A0A3P4ARE3</accession>
<dbReference type="GO" id="GO:0005886">
    <property type="term" value="C:plasma membrane"/>
    <property type="evidence" value="ECO:0007669"/>
    <property type="project" value="UniProtKB-SubCell"/>
</dbReference>
<proteinExistence type="inferred from homology"/>
<evidence type="ECO:0000256" key="2">
    <source>
        <dbReference type="ARBA" id="ARBA00022692"/>
    </source>
</evidence>
<feature type="transmembrane region" description="Helical" evidence="5">
    <location>
        <begin position="6"/>
        <end position="29"/>
    </location>
</feature>
<dbReference type="EMBL" id="LR027517">
    <property type="protein sequence ID" value="VCU53320.1"/>
    <property type="molecule type" value="Genomic_DNA"/>
</dbReference>